<dbReference type="OrthoDB" id="1935860at2759"/>
<dbReference type="GO" id="GO:0009793">
    <property type="term" value="P:embryo development ending in seed dormancy"/>
    <property type="evidence" value="ECO:0007669"/>
    <property type="project" value="InterPro"/>
</dbReference>
<evidence type="ECO:0000256" key="2">
    <source>
        <dbReference type="SAM" id="MobiDB-lite"/>
    </source>
</evidence>
<keyword evidence="4" id="KW-1185">Reference proteome</keyword>
<sequence length="139" mass="14730">MQAIKEKLNDMSAMRQAKAEAKEEEKAEKEMAKARLEVAHEIRLAREAEAEMDHHVNKAAQKLVQHERKYPLQGPAADTSYMSDSYGNPGTAYSTDPAGYGGGAEGSDPNCCGHHTGGIGSAAAAGNMPGGPPTHNNLL</sequence>
<comment type="caution">
    <text evidence="3">The sequence shown here is derived from an EMBL/GenBank/DDBJ whole genome shotgun (WGS) entry which is preliminary data.</text>
</comment>
<gene>
    <name evidence="3" type="ORF">CDL12_29785</name>
</gene>
<dbReference type="InterPro" id="IPR005513">
    <property type="entry name" value="LEA_1"/>
</dbReference>
<feature type="compositionally biased region" description="Basic and acidic residues" evidence="2">
    <location>
        <begin position="17"/>
        <end position="32"/>
    </location>
</feature>
<protein>
    <submittedName>
        <fullName evidence="3">Uncharacterized protein</fullName>
    </submittedName>
</protein>
<feature type="compositionally biased region" description="Polar residues" evidence="2">
    <location>
        <begin position="80"/>
        <end position="94"/>
    </location>
</feature>
<organism evidence="3 4">
    <name type="scientific">Handroanthus impetiginosus</name>
    <dbReference type="NCBI Taxonomy" id="429701"/>
    <lineage>
        <taxon>Eukaryota</taxon>
        <taxon>Viridiplantae</taxon>
        <taxon>Streptophyta</taxon>
        <taxon>Embryophyta</taxon>
        <taxon>Tracheophyta</taxon>
        <taxon>Spermatophyta</taxon>
        <taxon>Magnoliopsida</taxon>
        <taxon>eudicotyledons</taxon>
        <taxon>Gunneridae</taxon>
        <taxon>Pentapetalae</taxon>
        <taxon>asterids</taxon>
        <taxon>lamiids</taxon>
        <taxon>Lamiales</taxon>
        <taxon>Bignoniaceae</taxon>
        <taxon>Crescentiina</taxon>
        <taxon>Tabebuia alliance</taxon>
        <taxon>Handroanthus</taxon>
    </lineage>
</organism>
<feature type="region of interest" description="Disordered" evidence="2">
    <location>
        <begin position="69"/>
        <end position="106"/>
    </location>
</feature>
<feature type="region of interest" description="Disordered" evidence="2">
    <location>
        <begin position="1"/>
        <end position="32"/>
    </location>
</feature>
<accession>A0A2G9FXH0</accession>
<reference evidence="4" key="1">
    <citation type="journal article" date="2018" name="Gigascience">
        <title>Genome assembly of the Pink Ipe (Handroanthus impetiginosus, Bignoniaceae), a highly valued, ecologically keystone Neotropical timber forest tree.</title>
        <authorList>
            <person name="Silva-Junior O.B."/>
            <person name="Grattapaglia D."/>
            <person name="Novaes E."/>
            <person name="Collevatti R.G."/>
        </authorList>
    </citation>
    <scope>NUCLEOTIDE SEQUENCE [LARGE SCALE GENOMIC DNA]</scope>
    <source>
        <strain evidence="4">cv. UFG-1</strain>
    </source>
</reference>
<comment type="similarity">
    <text evidence="1">Belongs to the LEA type 1 family.</text>
</comment>
<evidence type="ECO:0000313" key="3">
    <source>
        <dbReference type="EMBL" id="PIM97743.1"/>
    </source>
</evidence>
<dbReference type="STRING" id="429701.A0A2G9FXH0"/>
<dbReference type="AlphaFoldDB" id="A0A2G9FXH0"/>
<proteinExistence type="inferred from homology"/>
<dbReference type="Pfam" id="PF03760">
    <property type="entry name" value="LEA_1"/>
    <property type="match status" value="1"/>
</dbReference>
<dbReference type="EMBL" id="NKXS01009178">
    <property type="protein sequence ID" value="PIM97743.1"/>
    <property type="molecule type" value="Genomic_DNA"/>
</dbReference>
<evidence type="ECO:0000256" key="1">
    <source>
        <dbReference type="ARBA" id="ARBA00010975"/>
    </source>
</evidence>
<name>A0A2G9FXH0_9LAMI</name>
<dbReference type="PANTHER" id="PTHR33493">
    <property type="entry name" value="LATE EMBRYOGENESIS ABUNDANT PROTEIN 6-RELATED"/>
    <property type="match status" value="1"/>
</dbReference>
<evidence type="ECO:0000313" key="4">
    <source>
        <dbReference type="Proteomes" id="UP000231279"/>
    </source>
</evidence>
<dbReference type="Proteomes" id="UP000231279">
    <property type="component" value="Unassembled WGS sequence"/>
</dbReference>
<dbReference type="PANTHER" id="PTHR33493:SF3">
    <property type="entry name" value="LATE EMBRYOGENESIS ABUNDANT PROTEIN, LEA_1 SUBGROUP"/>
    <property type="match status" value="1"/>
</dbReference>